<dbReference type="SUPFAM" id="SSF101278">
    <property type="entry name" value="N-terminal domain of adenylylcyclase associated protein, CAP"/>
    <property type="match status" value="2"/>
</dbReference>
<dbReference type="InterPro" id="IPR001837">
    <property type="entry name" value="Adenylate_cyclase-assoc_CAP"/>
</dbReference>
<dbReference type="Gene3D" id="1.25.40.330">
    <property type="entry name" value="Adenylate cyclase-associated CAP, N-terminal domain"/>
    <property type="match status" value="2"/>
</dbReference>
<dbReference type="GO" id="GO:0008179">
    <property type="term" value="F:adenylate cyclase binding"/>
    <property type="evidence" value="ECO:0007669"/>
    <property type="project" value="TreeGrafter"/>
</dbReference>
<accession>A0A2V3J2I0</accession>
<dbReference type="InterPro" id="IPR053950">
    <property type="entry name" value="CAP_N"/>
</dbReference>
<dbReference type="OrthoDB" id="1601at2759"/>
<dbReference type="GO" id="GO:0005737">
    <property type="term" value="C:cytoplasm"/>
    <property type="evidence" value="ECO:0007669"/>
    <property type="project" value="TreeGrafter"/>
</dbReference>
<dbReference type="STRING" id="448386.A0A2V3J2I0"/>
<protein>
    <recommendedName>
        <fullName evidence="1">CAP N-terminal domain-containing protein</fullName>
    </recommendedName>
</protein>
<proteinExistence type="predicted"/>
<feature type="domain" description="CAP N-terminal" evidence="1">
    <location>
        <begin position="292"/>
        <end position="459"/>
    </location>
</feature>
<dbReference type="GO" id="GO:0019933">
    <property type="term" value="P:cAMP-mediated signaling"/>
    <property type="evidence" value="ECO:0007669"/>
    <property type="project" value="TreeGrafter"/>
</dbReference>
<reference evidence="2 3" key="1">
    <citation type="journal article" date="2018" name="Mol. Biol. Evol.">
        <title>Analysis of the draft genome of the red seaweed Gracilariopsis chorda provides insights into genome size evolution in Rhodophyta.</title>
        <authorList>
            <person name="Lee J."/>
            <person name="Yang E.C."/>
            <person name="Graf L."/>
            <person name="Yang J.H."/>
            <person name="Qiu H."/>
            <person name="Zel Zion U."/>
            <person name="Chan C.X."/>
            <person name="Stephens T.G."/>
            <person name="Weber A.P.M."/>
            <person name="Boo G.H."/>
            <person name="Boo S.M."/>
            <person name="Kim K.M."/>
            <person name="Shin Y."/>
            <person name="Jung M."/>
            <person name="Lee S.J."/>
            <person name="Yim H.S."/>
            <person name="Lee J.H."/>
            <person name="Bhattacharya D."/>
            <person name="Yoon H.S."/>
        </authorList>
    </citation>
    <scope>NUCLEOTIDE SEQUENCE [LARGE SCALE GENOMIC DNA]</scope>
    <source>
        <strain evidence="2 3">SKKU-2015</strain>
        <tissue evidence="2">Whole body</tissue>
    </source>
</reference>
<dbReference type="EMBL" id="NBIV01000012">
    <property type="protein sequence ID" value="PXF48651.1"/>
    <property type="molecule type" value="Genomic_DNA"/>
</dbReference>
<gene>
    <name evidence="2" type="ORF">BWQ96_01503</name>
</gene>
<dbReference type="Proteomes" id="UP000247409">
    <property type="component" value="Unassembled WGS sequence"/>
</dbReference>
<evidence type="ECO:0000313" key="3">
    <source>
        <dbReference type="Proteomes" id="UP000247409"/>
    </source>
</evidence>
<dbReference type="GO" id="GO:0003779">
    <property type="term" value="F:actin binding"/>
    <property type="evidence" value="ECO:0007669"/>
    <property type="project" value="InterPro"/>
</dbReference>
<keyword evidence="3" id="KW-1185">Reference proteome</keyword>
<dbReference type="AlphaFoldDB" id="A0A2V3J2I0"/>
<evidence type="ECO:0000259" key="1">
    <source>
        <dbReference type="Pfam" id="PF21938"/>
    </source>
</evidence>
<name>A0A2V3J2I0_9FLOR</name>
<comment type="caution">
    <text evidence="2">The sequence shown here is derived from an EMBL/GenBank/DDBJ whole genome shotgun (WGS) entry which is preliminary data.</text>
</comment>
<sequence>MATTVNPEGVIDILERKLRALEEYAVKYRLGGNPLPPYQPRVFRSDRALNNAIEASLVRIENVADYLPRVVATGRSHIQAKVIDYDPGELFLKQMAPPVQQLKKAAEGIALLGKEFGKPCTIVLEQTNLFEASVKAEGALVSRASKMAKPSDPAVFKAECEDLVDKSADAAELKYDIDARSPLHNHTMALADVAAALGWVVAPTPLKHARDYKVIVNNLAEDILSRYIDLGCNPIHSDFAEALNAIMDVLVKYVEKEHPAGLRWNYAQGSTPLGYRRAKRILRKDSHPIGDFYQLMHSGLTEFILLSRELGGVLTSISAYTQSTYEEMAKMVETASKRKRPRSDVEAALRMLLVSVQHELGPLVSTLERVPEDDKYARHCQVLREFVNCLLWCTATLQKMSPVGYIIDVENITLVYLDKLERDICVDEGYISRLHRSWINSVRKMLTEMKEYVKLHHPNELMFDTQRSRKSIDGLIASVALTNQLEELREKSNTKKWVRGAKEKMVLGGVRRMVQTWITS</sequence>
<organism evidence="2 3">
    <name type="scientific">Gracilariopsis chorda</name>
    <dbReference type="NCBI Taxonomy" id="448386"/>
    <lineage>
        <taxon>Eukaryota</taxon>
        <taxon>Rhodophyta</taxon>
        <taxon>Florideophyceae</taxon>
        <taxon>Rhodymeniophycidae</taxon>
        <taxon>Gracilariales</taxon>
        <taxon>Gracilariaceae</taxon>
        <taxon>Gracilariopsis</taxon>
    </lineage>
</organism>
<dbReference type="PANTHER" id="PTHR10652:SF0">
    <property type="entry name" value="ADENYLYL CYCLASE-ASSOCIATED PROTEIN"/>
    <property type="match status" value="1"/>
</dbReference>
<dbReference type="GO" id="GO:0007015">
    <property type="term" value="P:actin filament organization"/>
    <property type="evidence" value="ECO:0007669"/>
    <property type="project" value="TreeGrafter"/>
</dbReference>
<evidence type="ECO:0000313" key="2">
    <source>
        <dbReference type="EMBL" id="PXF48651.1"/>
    </source>
</evidence>
<feature type="domain" description="CAP N-terminal" evidence="1">
    <location>
        <begin position="122"/>
        <end position="262"/>
    </location>
</feature>
<dbReference type="Pfam" id="PF21938">
    <property type="entry name" value="CAP_N"/>
    <property type="match status" value="2"/>
</dbReference>
<dbReference type="PANTHER" id="PTHR10652">
    <property type="entry name" value="ADENYLYL CYCLASE-ASSOCIATED PROTEIN"/>
    <property type="match status" value="1"/>
</dbReference>
<dbReference type="InterPro" id="IPR036222">
    <property type="entry name" value="CAP_N_sf"/>
</dbReference>